<feature type="domain" description="NADP-dependent oxidoreductase" evidence="2">
    <location>
        <begin position="160"/>
        <end position="296"/>
    </location>
</feature>
<evidence type="ECO:0000256" key="1">
    <source>
        <dbReference type="SAM" id="Phobius"/>
    </source>
</evidence>
<dbReference type="GO" id="GO:0016491">
    <property type="term" value="F:oxidoreductase activity"/>
    <property type="evidence" value="ECO:0007669"/>
    <property type="project" value="InterPro"/>
</dbReference>
<dbReference type="InterPro" id="IPR036812">
    <property type="entry name" value="NAD(P)_OxRdtase_dom_sf"/>
</dbReference>
<dbReference type="InterPro" id="IPR023210">
    <property type="entry name" value="NADP_OxRdtase_dom"/>
</dbReference>
<keyword evidence="4" id="KW-1185">Reference proteome</keyword>
<dbReference type="PANTHER" id="PTHR11732">
    <property type="entry name" value="ALDO/KETO REDUCTASE"/>
    <property type="match status" value="1"/>
</dbReference>
<feature type="transmembrane region" description="Helical" evidence="1">
    <location>
        <begin position="102"/>
        <end position="125"/>
    </location>
</feature>
<dbReference type="InterPro" id="IPR020471">
    <property type="entry name" value="AKR"/>
</dbReference>
<organism evidence="3 4">
    <name type="scientific">Symbiodinium necroappetens</name>
    <dbReference type="NCBI Taxonomy" id="1628268"/>
    <lineage>
        <taxon>Eukaryota</taxon>
        <taxon>Sar</taxon>
        <taxon>Alveolata</taxon>
        <taxon>Dinophyceae</taxon>
        <taxon>Suessiales</taxon>
        <taxon>Symbiodiniaceae</taxon>
        <taxon>Symbiodinium</taxon>
    </lineage>
</organism>
<protein>
    <submittedName>
        <fullName evidence="3">YtbE protein</fullName>
    </submittedName>
</protein>
<dbReference type="AlphaFoldDB" id="A0A812LI35"/>
<evidence type="ECO:0000313" key="3">
    <source>
        <dbReference type="EMBL" id="CAE7242059.1"/>
    </source>
</evidence>
<gene>
    <name evidence="3" type="primary">ytbE</name>
    <name evidence="3" type="ORF">SNEC2469_LOCUS4453</name>
</gene>
<sequence>QYSWGCFDEASHACQCTVSERACDTAAGKFWAHECWSCCHGSAWGCFVPGNGPESGCHCNLYEGACALDFPDATWSHQCFECEEDSVQKDAEAAMDDGGVGVAVAVSVSVTVVVIAACIGIYCLWAKMRKPKPVNEPYNSPQFNQSDVVVGLAVSGSAPSPAWEVLEGYHAKGVLKAIGVSNFNKSALDWAVEFSAQMGKLAWLAWVWESLMKTAKVKPAVNQIELNVLEYDAEALAYAESLNITVEAYSPVGRSGHSGDISGNKVIQGVAANHNISTYQVALKWIVQHGRLLTFQSSSSAHQA</sequence>
<dbReference type="Proteomes" id="UP000601435">
    <property type="component" value="Unassembled WGS sequence"/>
</dbReference>
<keyword evidence="1" id="KW-1133">Transmembrane helix</keyword>
<dbReference type="OrthoDB" id="425594at2759"/>
<name>A0A812LI35_9DINO</name>
<dbReference type="EMBL" id="CAJNJA010008981">
    <property type="protein sequence ID" value="CAE7242059.1"/>
    <property type="molecule type" value="Genomic_DNA"/>
</dbReference>
<comment type="caution">
    <text evidence="3">The sequence shown here is derived from an EMBL/GenBank/DDBJ whole genome shotgun (WGS) entry which is preliminary data.</text>
</comment>
<dbReference type="SUPFAM" id="SSF51430">
    <property type="entry name" value="NAD(P)-linked oxidoreductase"/>
    <property type="match status" value="1"/>
</dbReference>
<evidence type="ECO:0000313" key="4">
    <source>
        <dbReference type="Proteomes" id="UP000601435"/>
    </source>
</evidence>
<keyword evidence="1" id="KW-0812">Transmembrane</keyword>
<reference evidence="3" key="1">
    <citation type="submission" date="2021-02" db="EMBL/GenBank/DDBJ databases">
        <authorList>
            <person name="Dougan E. K."/>
            <person name="Rhodes N."/>
            <person name="Thang M."/>
            <person name="Chan C."/>
        </authorList>
    </citation>
    <scope>NUCLEOTIDE SEQUENCE</scope>
</reference>
<evidence type="ECO:0000259" key="2">
    <source>
        <dbReference type="Pfam" id="PF00248"/>
    </source>
</evidence>
<dbReference type="PRINTS" id="PR00069">
    <property type="entry name" value="ALDKETRDTASE"/>
</dbReference>
<dbReference type="Pfam" id="PF00248">
    <property type="entry name" value="Aldo_ket_red"/>
    <property type="match status" value="1"/>
</dbReference>
<feature type="non-terminal residue" evidence="3">
    <location>
        <position position="304"/>
    </location>
</feature>
<keyword evidence="1" id="KW-0472">Membrane</keyword>
<dbReference type="Gene3D" id="3.20.20.100">
    <property type="entry name" value="NADP-dependent oxidoreductase domain"/>
    <property type="match status" value="1"/>
</dbReference>
<proteinExistence type="predicted"/>
<accession>A0A812LI35</accession>